<organism evidence="1 2">
    <name type="scientific">Diploptera punctata</name>
    <name type="common">Pacific beetle cockroach</name>
    <dbReference type="NCBI Taxonomy" id="6984"/>
    <lineage>
        <taxon>Eukaryota</taxon>
        <taxon>Metazoa</taxon>
        <taxon>Ecdysozoa</taxon>
        <taxon>Arthropoda</taxon>
        <taxon>Hexapoda</taxon>
        <taxon>Insecta</taxon>
        <taxon>Pterygota</taxon>
        <taxon>Neoptera</taxon>
        <taxon>Polyneoptera</taxon>
        <taxon>Dictyoptera</taxon>
        <taxon>Blattodea</taxon>
        <taxon>Blaberoidea</taxon>
        <taxon>Blaberidae</taxon>
        <taxon>Diplopterinae</taxon>
        <taxon>Diploptera</taxon>
    </lineage>
</organism>
<gene>
    <name evidence="1" type="ORF">L9F63_012407</name>
</gene>
<feature type="non-terminal residue" evidence="1">
    <location>
        <position position="58"/>
    </location>
</feature>
<dbReference type="EMBL" id="JASPKZ010001980">
    <property type="protein sequence ID" value="KAJ9596574.1"/>
    <property type="molecule type" value="Genomic_DNA"/>
</dbReference>
<reference evidence="1" key="2">
    <citation type="submission" date="2023-05" db="EMBL/GenBank/DDBJ databases">
        <authorList>
            <person name="Fouks B."/>
        </authorList>
    </citation>
    <scope>NUCLEOTIDE SEQUENCE</scope>
    <source>
        <strain evidence="1">Stay&amp;Tobe</strain>
        <tissue evidence="1">Testes</tissue>
    </source>
</reference>
<reference evidence="1" key="1">
    <citation type="journal article" date="2023" name="IScience">
        <title>Live-bearing cockroach genome reveals convergent evolutionary mechanisms linked to viviparity in insects and beyond.</title>
        <authorList>
            <person name="Fouks B."/>
            <person name="Harrison M.C."/>
            <person name="Mikhailova A.A."/>
            <person name="Marchal E."/>
            <person name="English S."/>
            <person name="Carruthers M."/>
            <person name="Jennings E.C."/>
            <person name="Chiamaka E.L."/>
            <person name="Frigard R.A."/>
            <person name="Pippel M."/>
            <person name="Attardo G.M."/>
            <person name="Benoit J.B."/>
            <person name="Bornberg-Bauer E."/>
            <person name="Tobe S.S."/>
        </authorList>
    </citation>
    <scope>NUCLEOTIDE SEQUENCE</scope>
    <source>
        <strain evidence="1">Stay&amp;Tobe</strain>
    </source>
</reference>
<evidence type="ECO:0000313" key="1">
    <source>
        <dbReference type="EMBL" id="KAJ9596574.1"/>
    </source>
</evidence>
<dbReference type="AlphaFoldDB" id="A0AAD8ACJ3"/>
<keyword evidence="2" id="KW-1185">Reference proteome</keyword>
<feature type="non-terminal residue" evidence="1">
    <location>
        <position position="1"/>
    </location>
</feature>
<name>A0AAD8ACJ3_DIPPU</name>
<evidence type="ECO:0000313" key="2">
    <source>
        <dbReference type="Proteomes" id="UP001233999"/>
    </source>
</evidence>
<dbReference type="Proteomes" id="UP001233999">
    <property type="component" value="Unassembled WGS sequence"/>
</dbReference>
<accession>A0AAD8ACJ3</accession>
<comment type="caution">
    <text evidence="1">The sequence shown here is derived from an EMBL/GenBank/DDBJ whole genome shotgun (WGS) entry which is preliminary data.</text>
</comment>
<proteinExistence type="predicted"/>
<sequence>QQKSFFSGIESRREVVQYQLLKTPSIILEHGRKVYWKCDESNLWTAILGENCSLFSFL</sequence>
<protein>
    <submittedName>
        <fullName evidence="1">Uncharacterized protein</fullName>
    </submittedName>
</protein>